<name>A0A0B7FUA3_THACB</name>
<feature type="compositionally biased region" description="Polar residues" evidence="1">
    <location>
        <begin position="348"/>
        <end position="359"/>
    </location>
</feature>
<dbReference type="Proteomes" id="UP000059188">
    <property type="component" value="Unassembled WGS sequence"/>
</dbReference>
<dbReference type="OrthoDB" id="3251093at2759"/>
<keyword evidence="3" id="KW-1185">Reference proteome</keyword>
<feature type="region of interest" description="Disordered" evidence="1">
    <location>
        <begin position="322"/>
        <end position="425"/>
    </location>
</feature>
<reference evidence="2 3" key="1">
    <citation type="submission" date="2014-11" db="EMBL/GenBank/DDBJ databases">
        <authorList>
            <person name="Wibberg Daniel"/>
        </authorList>
    </citation>
    <scope>NUCLEOTIDE SEQUENCE [LARGE SCALE GENOMIC DNA]</scope>
    <source>
        <strain evidence="2">Rhizoctonia solani AG1-IB 7/3/14</strain>
    </source>
</reference>
<accession>A0A0B7FUA3</accession>
<sequence>MDEFQYKSFQMFVAIVDLALKAVISTGKDVKHEDVQGKLDETIVDLVEYWQHLSALDNIPHLQNQMLEARILDEERRRRIVSLGGLKKIVTRRIDVIFRIYEGMKTPEWVPLKVCENSTEEELLFKLARNRNPQIKLHENAFFYTQIKWQEDRTDAEHLGLIARNPGSQLPKLVSKTRMLDFKDYVKNQSSPADIHVFVDKNPCIHILLTTRVWSRLFSLAGILQRGKVVVLKGVDGTLYHGQDVLEKFIEPNTRIEQYEVNRLGQETHKVDRTRTGIEAPREGFIHALNEVHEFVTGFEKRFKNDPRSKWLVKIPSKALNKTPSFDGWGGKPKMQHTPGAQLWQPKQRPTPQYATSNPGRGASSATSSQGLGTGTSTLLPDSATNRVRKMVEKMEADKKAAEEKEKEQKGTGILRRVFGGSKRK</sequence>
<protein>
    <submittedName>
        <fullName evidence="2">Uncharacterized protein</fullName>
    </submittedName>
</protein>
<dbReference type="EMBL" id="LN679571">
    <property type="protein sequence ID" value="CEL60449.1"/>
    <property type="molecule type" value="Genomic_DNA"/>
</dbReference>
<evidence type="ECO:0000256" key="1">
    <source>
        <dbReference type="SAM" id="MobiDB-lite"/>
    </source>
</evidence>
<proteinExistence type="predicted"/>
<evidence type="ECO:0000313" key="2">
    <source>
        <dbReference type="EMBL" id="CEL60449.1"/>
    </source>
</evidence>
<feature type="compositionally biased region" description="Basic and acidic residues" evidence="1">
    <location>
        <begin position="390"/>
        <end position="410"/>
    </location>
</feature>
<organism evidence="2 3">
    <name type="scientific">Thanatephorus cucumeris (strain AG1-IB / isolate 7/3/14)</name>
    <name type="common">Lettuce bottom rot fungus</name>
    <name type="synonym">Rhizoctonia solani</name>
    <dbReference type="NCBI Taxonomy" id="1108050"/>
    <lineage>
        <taxon>Eukaryota</taxon>
        <taxon>Fungi</taxon>
        <taxon>Dikarya</taxon>
        <taxon>Basidiomycota</taxon>
        <taxon>Agaricomycotina</taxon>
        <taxon>Agaricomycetes</taxon>
        <taxon>Cantharellales</taxon>
        <taxon>Ceratobasidiaceae</taxon>
        <taxon>Rhizoctonia</taxon>
        <taxon>Rhizoctonia solani AG-1</taxon>
    </lineage>
</organism>
<gene>
    <name evidence="2" type="ORF">RSOLAG1IB_12354</name>
</gene>
<evidence type="ECO:0000313" key="3">
    <source>
        <dbReference type="Proteomes" id="UP000059188"/>
    </source>
</evidence>
<feature type="compositionally biased region" description="Low complexity" evidence="1">
    <location>
        <begin position="362"/>
        <end position="380"/>
    </location>
</feature>
<dbReference type="AlphaFoldDB" id="A0A0B7FUA3"/>